<dbReference type="Proteomes" id="UP000594263">
    <property type="component" value="Unplaced"/>
</dbReference>
<evidence type="ECO:0000256" key="3">
    <source>
        <dbReference type="ARBA" id="ARBA00023125"/>
    </source>
</evidence>
<comment type="function">
    <text evidence="10">Transcription factor.</text>
</comment>
<protein>
    <recommendedName>
        <fullName evidence="10">Homeobox-leucine zipper protein</fullName>
    </recommendedName>
    <alternativeName>
        <fullName evidence="10">HD-ZIP protein</fullName>
    </alternativeName>
    <alternativeName>
        <fullName evidence="10">Homeodomain transcription factor</fullName>
    </alternativeName>
</protein>
<dbReference type="InterPro" id="IPR017970">
    <property type="entry name" value="Homeobox_CS"/>
</dbReference>
<dbReference type="OMA" id="MANPCHL"/>
<dbReference type="GO" id="GO:0045893">
    <property type="term" value="P:positive regulation of DNA-templated transcription"/>
    <property type="evidence" value="ECO:0007669"/>
    <property type="project" value="TreeGrafter"/>
</dbReference>
<evidence type="ECO:0000256" key="4">
    <source>
        <dbReference type="ARBA" id="ARBA00023155"/>
    </source>
</evidence>
<evidence type="ECO:0000259" key="13">
    <source>
        <dbReference type="PROSITE" id="PS50071"/>
    </source>
</evidence>
<dbReference type="GO" id="GO:0043565">
    <property type="term" value="F:sequence-specific DNA binding"/>
    <property type="evidence" value="ECO:0007669"/>
    <property type="project" value="InterPro"/>
</dbReference>
<dbReference type="PANTHER" id="PTHR24326">
    <property type="entry name" value="HOMEOBOX-LEUCINE ZIPPER PROTEIN"/>
    <property type="match status" value="1"/>
</dbReference>
<evidence type="ECO:0000256" key="5">
    <source>
        <dbReference type="ARBA" id="ARBA00023163"/>
    </source>
</evidence>
<feature type="coiled-coil region" evidence="11">
    <location>
        <begin position="91"/>
        <end position="118"/>
    </location>
</feature>
<dbReference type="GO" id="GO:0000981">
    <property type="term" value="F:DNA-binding transcription factor activity, RNA polymerase II-specific"/>
    <property type="evidence" value="ECO:0007669"/>
    <property type="project" value="UniProtKB-UniRule"/>
</dbReference>
<evidence type="ECO:0000313" key="14">
    <source>
        <dbReference type="EnsemblPlants" id="Kaladp0042s0372.1.v1.1"/>
    </source>
</evidence>
<feature type="DNA-binding region" description="Homeobox" evidence="8">
    <location>
        <begin position="13"/>
        <end position="72"/>
    </location>
</feature>
<keyword evidence="6 8" id="KW-0539">Nucleus</keyword>
<keyword evidence="15" id="KW-1185">Reference proteome</keyword>
<dbReference type="PANTHER" id="PTHR24326:SF122">
    <property type="entry name" value="HOMEOBOX-LEUCINE ZIPPER PROTEIN HOX6"/>
    <property type="match status" value="1"/>
</dbReference>
<dbReference type="EnsemblPlants" id="Kaladp0042s0372.1.v1.1">
    <property type="protein sequence ID" value="Kaladp0042s0372.1.v1.1"/>
    <property type="gene ID" value="Kaladp0042s0372.v1.1"/>
</dbReference>
<evidence type="ECO:0000256" key="9">
    <source>
        <dbReference type="RuleBase" id="RU000682"/>
    </source>
</evidence>
<dbReference type="Gene3D" id="1.10.10.60">
    <property type="entry name" value="Homeodomain-like"/>
    <property type="match status" value="1"/>
</dbReference>
<dbReference type="InterPro" id="IPR001356">
    <property type="entry name" value="HD"/>
</dbReference>
<comment type="subcellular location">
    <subcellularLocation>
        <location evidence="1 8 9">Nucleus</location>
    </subcellularLocation>
</comment>
<dbReference type="PROSITE" id="PS00027">
    <property type="entry name" value="HOMEOBOX_1"/>
    <property type="match status" value="1"/>
</dbReference>
<dbReference type="SUPFAM" id="SSF46689">
    <property type="entry name" value="Homeodomain-like"/>
    <property type="match status" value="1"/>
</dbReference>
<evidence type="ECO:0000256" key="12">
    <source>
        <dbReference type="SAM" id="MobiDB-lite"/>
    </source>
</evidence>
<organism evidence="14 15">
    <name type="scientific">Kalanchoe fedtschenkoi</name>
    <name type="common">Lavender scallops</name>
    <name type="synonym">South American air plant</name>
    <dbReference type="NCBI Taxonomy" id="63787"/>
    <lineage>
        <taxon>Eukaryota</taxon>
        <taxon>Viridiplantae</taxon>
        <taxon>Streptophyta</taxon>
        <taxon>Embryophyta</taxon>
        <taxon>Tracheophyta</taxon>
        <taxon>Spermatophyta</taxon>
        <taxon>Magnoliopsida</taxon>
        <taxon>eudicotyledons</taxon>
        <taxon>Gunneridae</taxon>
        <taxon>Pentapetalae</taxon>
        <taxon>Saxifragales</taxon>
        <taxon>Crassulaceae</taxon>
        <taxon>Kalanchoe</taxon>
    </lineage>
</organism>
<keyword evidence="2 10" id="KW-0805">Transcription regulation</keyword>
<evidence type="ECO:0000256" key="7">
    <source>
        <dbReference type="ARBA" id="ARBA00025748"/>
    </source>
</evidence>
<dbReference type="Pfam" id="PF02183">
    <property type="entry name" value="HALZ"/>
    <property type="match status" value="1"/>
</dbReference>
<proteinExistence type="inferred from homology"/>
<dbReference type="Gramene" id="Kaladp0042s0372.1.v1.1">
    <property type="protein sequence ID" value="Kaladp0042s0372.1.v1.1"/>
    <property type="gene ID" value="Kaladp0042s0372.v1.1"/>
</dbReference>
<dbReference type="GO" id="GO:0005634">
    <property type="term" value="C:nucleus"/>
    <property type="evidence" value="ECO:0007669"/>
    <property type="project" value="UniProtKB-SubCell"/>
</dbReference>
<dbReference type="InterPro" id="IPR009057">
    <property type="entry name" value="Homeodomain-like_sf"/>
</dbReference>
<accession>A0A7N0TR14</accession>
<reference evidence="14" key="1">
    <citation type="submission" date="2021-01" db="UniProtKB">
        <authorList>
            <consortium name="EnsemblPlants"/>
        </authorList>
    </citation>
    <scope>IDENTIFICATION</scope>
</reference>
<keyword evidence="5 10" id="KW-0804">Transcription</keyword>
<sequence>MMSLEMGGSRGGKNEKRRRFSEKQIKSLEILFGSESKPEPRTKQQLASDLALHPRQVAIWFQNRRARLRSKQIEREYGILKASHDTLASKFECLKKEKQTLDAQVQALRDQLRTDEGNIAGSALPSKQSWRNEEPEIEDYFHESKGKPTYIMESYNYETDNKSNPDCLKEEDYILNLAEPVDSSLTSSENSWDSSCFLDQTCSSSLLWEFWS</sequence>
<keyword evidence="3 8" id="KW-0238">DNA-binding</keyword>
<evidence type="ECO:0000256" key="8">
    <source>
        <dbReference type="PROSITE-ProRule" id="PRU00108"/>
    </source>
</evidence>
<dbReference type="AlphaFoldDB" id="A0A7N0TR14"/>
<comment type="similarity">
    <text evidence="7 10">Belongs to the HD-ZIP homeobox family. Class I subfamily.</text>
</comment>
<evidence type="ECO:0000256" key="1">
    <source>
        <dbReference type="ARBA" id="ARBA00004123"/>
    </source>
</evidence>
<name>A0A7N0TR14_KALFE</name>
<dbReference type="InterPro" id="IPR003106">
    <property type="entry name" value="Leu_zip_homeo"/>
</dbReference>
<feature type="region of interest" description="Disordered" evidence="12">
    <location>
        <begin position="1"/>
        <end position="22"/>
    </location>
</feature>
<evidence type="ECO:0000256" key="6">
    <source>
        <dbReference type="ARBA" id="ARBA00023242"/>
    </source>
</evidence>
<keyword evidence="4 8" id="KW-0371">Homeobox</keyword>
<evidence type="ECO:0000256" key="10">
    <source>
        <dbReference type="RuleBase" id="RU369038"/>
    </source>
</evidence>
<evidence type="ECO:0000313" key="15">
    <source>
        <dbReference type="Proteomes" id="UP000594263"/>
    </source>
</evidence>
<dbReference type="PROSITE" id="PS50071">
    <property type="entry name" value="HOMEOBOX_2"/>
    <property type="match status" value="1"/>
</dbReference>
<dbReference type="SMART" id="SM00389">
    <property type="entry name" value="HOX"/>
    <property type="match status" value="1"/>
</dbReference>
<evidence type="ECO:0000256" key="11">
    <source>
        <dbReference type="SAM" id="Coils"/>
    </source>
</evidence>
<feature type="domain" description="Homeobox" evidence="13">
    <location>
        <begin position="11"/>
        <end position="71"/>
    </location>
</feature>
<dbReference type="CDD" id="cd00086">
    <property type="entry name" value="homeodomain"/>
    <property type="match status" value="1"/>
</dbReference>
<evidence type="ECO:0000256" key="2">
    <source>
        <dbReference type="ARBA" id="ARBA00023015"/>
    </source>
</evidence>
<keyword evidence="11" id="KW-0175">Coiled coil</keyword>
<dbReference type="InterPro" id="IPR045224">
    <property type="entry name" value="HDZip_class_I_plant"/>
</dbReference>
<dbReference type="Pfam" id="PF00046">
    <property type="entry name" value="Homeodomain"/>
    <property type="match status" value="1"/>
</dbReference>